<feature type="compositionally biased region" description="Polar residues" evidence="1">
    <location>
        <begin position="192"/>
        <end position="202"/>
    </location>
</feature>
<comment type="caution">
    <text evidence="2">The sequence shown here is derived from an EMBL/GenBank/DDBJ whole genome shotgun (WGS) entry which is preliminary data.</text>
</comment>
<feature type="region of interest" description="Disordered" evidence="1">
    <location>
        <begin position="61"/>
        <end position="82"/>
    </location>
</feature>
<dbReference type="AlphaFoldDB" id="A0A7J0DYD0"/>
<evidence type="ECO:0000313" key="2">
    <source>
        <dbReference type="EMBL" id="GFS45297.1"/>
    </source>
</evidence>
<protein>
    <submittedName>
        <fullName evidence="2">Uncharacterized protein</fullName>
    </submittedName>
</protein>
<keyword evidence="3" id="KW-1185">Reference proteome</keyword>
<reference evidence="3" key="1">
    <citation type="submission" date="2019-07" db="EMBL/GenBank/DDBJ databases">
        <title>De Novo Assembly of kiwifruit Actinidia rufa.</title>
        <authorList>
            <person name="Sugita-Konishi S."/>
            <person name="Sato K."/>
            <person name="Mori E."/>
            <person name="Abe Y."/>
            <person name="Kisaki G."/>
            <person name="Hamano K."/>
            <person name="Suezawa K."/>
            <person name="Otani M."/>
            <person name="Fukuda T."/>
            <person name="Manabe T."/>
            <person name="Gomi K."/>
            <person name="Tabuchi M."/>
            <person name="Akimitsu K."/>
            <person name="Kataoka I."/>
        </authorList>
    </citation>
    <scope>NUCLEOTIDE SEQUENCE [LARGE SCALE GENOMIC DNA]</scope>
    <source>
        <strain evidence="3">cv. Fuchu</strain>
    </source>
</reference>
<feature type="region of interest" description="Disordered" evidence="1">
    <location>
        <begin position="511"/>
        <end position="530"/>
    </location>
</feature>
<evidence type="ECO:0000256" key="1">
    <source>
        <dbReference type="SAM" id="MobiDB-lite"/>
    </source>
</evidence>
<sequence length="530" mass="57259">MELNRTHLLVHDNWALEKFRATTHGIPAKCYNQASRAQRYSPHSDGEIRLHLVSYLANPPGRAPISNQPDAKGVVRPNKETSNPFYSVNHYLRLRDPSQPKTRDDGLWSFPRRNRSLPSSEYFFRSSPCSPCFMNLPCIGIDIAPVACTKFNDRFKVRSDACKEAIPTANNMQESREAFGPEGSGREEGDTARSSGHNSPNPIDNGEKEEEASSQLVLNKSESRVVPMLYLEGTSSPISVLSSDSEHFDDLARVLHLSTRGTEVIGTSSSKANIIRFRNLRKAGPTATPSTEVVLPAIPAPHQIVGLSVEVAMAVTGADPGSLGASIPWKLMLSSDSTALVKEFWDTIKNLLSLQRGMATSDQMAEYSAELKQGQKENGDLACGSTFVVSVSEWLIQPCPYGVAGSLSSTADISIWASRLSKGPMSCKSPSVPCHLLGLSPVVAPRLSFQHNYCPKLTKQRHLGGNDGLGSGGHSSIMVTTLSSSTEGLRTRSVATVGRDLCPSKVSVELRRRGPPSSLCSGSSSGVPTL</sequence>
<feature type="compositionally biased region" description="Basic and acidic residues" evidence="1">
    <location>
        <begin position="174"/>
        <end position="191"/>
    </location>
</feature>
<dbReference type="Proteomes" id="UP000585474">
    <property type="component" value="Unassembled WGS sequence"/>
</dbReference>
<name>A0A7J0DYD0_9ERIC</name>
<evidence type="ECO:0000313" key="3">
    <source>
        <dbReference type="Proteomes" id="UP000585474"/>
    </source>
</evidence>
<feature type="region of interest" description="Disordered" evidence="1">
    <location>
        <begin position="168"/>
        <end position="215"/>
    </location>
</feature>
<proteinExistence type="predicted"/>
<feature type="compositionally biased region" description="Low complexity" evidence="1">
    <location>
        <begin position="515"/>
        <end position="530"/>
    </location>
</feature>
<dbReference type="EMBL" id="BJWL01000447">
    <property type="protein sequence ID" value="GFS45297.1"/>
    <property type="molecule type" value="Genomic_DNA"/>
</dbReference>
<organism evidence="2 3">
    <name type="scientific">Actinidia rufa</name>
    <dbReference type="NCBI Taxonomy" id="165716"/>
    <lineage>
        <taxon>Eukaryota</taxon>
        <taxon>Viridiplantae</taxon>
        <taxon>Streptophyta</taxon>
        <taxon>Embryophyta</taxon>
        <taxon>Tracheophyta</taxon>
        <taxon>Spermatophyta</taxon>
        <taxon>Magnoliopsida</taxon>
        <taxon>eudicotyledons</taxon>
        <taxon>Gunneridae</taxon>
        <taxon>Pentapetalae</taxon>
        <taxon>asterids</taxon>
        <taxon>Ericales</taxon>
        <taxon>Actinidiaceae</taxon>
        <taxon>Actinidia</taxon>
    </lineage>
</organism>
<accession>A0A7J0DYD0</accession>
<gene>
    <name evidence="2" type="ORF">Acr_00g0095290</name>
</gene>